<keyword evidence="3" id="KW-1185">Reference proteome</keyword>
<dbReference type="InterPro" id="IPR016195">
    <property type="entry name" value="Pol/histidinol_Pase-like"/>
</dbReference>
<sequence length="415" mass="47690">MEAYYTPLHVHTSRGSLLDSTNTPKSLVERAKTLGLKALAITDHGYCSNHVDFYKECIANGIKPILGMEGYIAKDMTIKEKEQGFYHVILLAKNNTGYKNLLKISSLGHTKGFYYKPRVDLKTIRELNLGEGIVATSACVGGQVPQMILNNYFVDSITDKIQEYKDTFEDFYLELQPTNTPDNEQTRTQHYVNYQIYCLAQHTKTKMVATSDCHFTNKEDFDLHNVFIQISQDRDNEAYENCWLKSYDEMLNGNYFGEYKTIPKEEKRQIEAILNVTKDVANDCTVKLEMGKSYIPSAEIPNGRTKESQILELIIKGCKKRGFDKFDKEKKELYWNRIKTEFEVLKAKGFIDYFLLEYNIIHTARKKGIIISPTARGSGAGSLICYVLELTHVDPIKYNLLFERFLTIEKKGLPD</sequence>
<proteinExistence type="predicted"/>
<protein>
    <submittedName>
        <fullName evidence="2">PHP domain-containing protein</fullName>
    </submittedName>
</protein>
<dbReference type="SMART" id="SM00481">
    <property type="entry name" value="POLIIIAc"/>
    <property type="match status" value="1"/>
</dbReference>
<organism evidence="2 3">
    <name type="scientific">Peptoniphilus faecalis</name>
    <dbReference type="NCBI Taxonomy" id="2731255"/>
    <lineage>
        <taxon>Bacteria</taxon>
        <taxon>Bacillati</taxon>
        <taxon>Bacillota</taxon>
        <taxon>Tissierellia</taxon>
        <taxon>Tissierellales</taxon>
        <taxon>Peptoniphilaceae</taxon>
        <taxon>Peptoniphilus</taxon>
    </lineage>
</organism>
<dbReference type="Gene3D" id="3.20.20.140">
    <property type="entry name" value="Metal-dependent hydrolases"/>
    <property type="match status" value="1"/>
</dbReference>
<dbReference type="Pfam" id="PF02811">
    <property type="entry name" value="PHP"/>
    <property type="match status" value="1"/>
</dbReference>
<feature type="domain" description="Polymerase/histidinol phosphatase N-terminal" evidence="1">
    <location>
        <begin position="6"/>
        <end position="74"/>
    </location>
</feature>
<dbReference type="EMBL" id="JABDSR010000003">
    <property type="protein sequence ID" value="NMW84751.1"/>
    <property type="molecule type" value="Genomic_DNA"/>
</dbReference>
<name>A0A848RGB0_9FIRM</name>
<dbReference type="SUPFAM" id="SSF89550">
    <property type="entry name" value="PHP domain-like"/>
    <property type="match status" value="1"/>
</dbReference>
<dbReference type="GO" id="GO:0008408">
    <property type="term" value="F:3'-5' exonuclease activity"/>
    <property type="evidence" value="ECO:0007669"/>
    <property type="project" value="InterPro"/>
</dbReference>
<accession>A0A848RGB0</accession>
<dbReference type="Proteomes" id="UP000568273">
    <property type="component" value="Unassembled WGS sequence"/>
</dbReference>
<dbReference type="AlphaFoldDB" id="A0A848RGB0"/>
<evidence type="ECO:0000313" key="3">
    <source>
        <dbReference type="Proteomes" id="UP000568273"/>
    </source>
</evidence>
<evidence type="ECO:0000259" key="1">
    <source>
        <dbReference type="SMART" id="SM00481"/>
    </source>
</evidence>
<reference evidence="2" key="1">
    <citation type="submission" date="2020-04" db="EMBL/GenBank/DDBJ databases">
        <title>Peptoniphilus sp. nov. isolated from swine feces.</title>
        <authorList>
            <person name="Ryu S.W."/>
        </authorList>
    </citation>
    <scope>NUCLEOTIDE SEQUENCE [LARGE SCALE GENOMIC DNA]</scope>
    <source>
        <strain evidence="2">AGMB00490</strain>
    </source>
</reference>
<dbReference type="Pfam" id="PF07733">
    <property type="entry name" value="DNA_pol3_alpha"/>
    <property type="match status" value="1"/>
</dbReference>
<dbReference type="InterPro" id="IPR004013">
    <property type="entry name" value="PHP_dom"/>
</dbReference>
<dbReference type="RefSeq" id="WP_169968509.1">
    <property type="nucleotide sequence ID" value="NZ_JABDSR010000003.1"/>
</dbReference>
<evidence type="ECO:0000313" key="2">
    <source>
        <dbReference type="EMBL" id="NMW84751.1"/>
    </source>
</evidence>
<comment type="caution">
    <text evidence="2">The sequence shown here is derived from an EMBL/GenBank/DDBJ whole genome shotgun (WGS) entry which is preliminary data.</text>
</comment>
<dbReference type="PANTHER" id="PTHR32294:SF0">
    <property type="entry name" value="DNA POLYMERASE III SUBUNIT ALPHA"/>
    <property type="match status" value="1"/>
</dbReference>
<dbReference type="PANTHER" id="PTHR32294">
    <property type="entry name" value="DNA POLYMERASE III SUBUNIT ALPHA"/>
    <property type="match status" value="1"/>
</dbReference>
<dbReference type="InterPro" id="IPR004805">
    <property type="entry name" value="DnaE2/DnaE/PolC"/>
</dbReference>
<dbReference type="InterPro" id="IPR011708">
    <property type="entry name" value="DNA_pol3_alpha_NTPase_dom"/>
</dbReference>
<dbReference type="GO" id="GO:0006260">
    <property type="term" value="P:DNA replication"/>
    <property type="evidence" value="ECO:0007669"/>
    <property type="project" value="InterPro"/>
</dbReference>
<dbReference type="InterPro" id="IPR003141">
    <property type="entry name" value="Pol/His_phosphatase_N"/>
</dbReference>
<gene>
    <name evidence="2" type="ORF">HKO22_03200</name>
</gene>